<gene>
    <name evidence="1" type="ORF">Naga_100191g8</name>
</gene>
<evidence type="ECO:0000313" key="2">
    <source>
        <dbReference type="Proteomes" id="UP000019335"/>
    </source>
</evidence>
<comment type="caution">
    <text evidence="1">The sequence shown here is derived from an EMBL/GenBank/DDBJ whole genome shotgun (WGS) entry which is preliminary data.</text>
</comment>
<name>W7TTI0_9STRA</name>
<dbReference type="AlphaFoldDB" id="W7TTI0"/>
<sequence>MLKPIHWKTIWWCPGLTIGLKRSAASAVDNRAQSGARPVPLPGPGKTISNTAQNAPNASYTLCGRCGSFSGLGKGLGGGSAVLLQASSRVSESA</sequence>
<dbReference type="EMBL" id="AZIL01001544">
    <property type="protein sequence ID" value="EWM23649.1"/>
    <property type="molecule type" value="Genomic_DNA"/>
</dbReference>
<evidence type="ECO:0000313" key="1">
    <source>
        <dbReference type="EMBL" id="EWM23649.1"/>
    </source>
</evidence>
<keyword evidence="2" id="KW-1185">Reference proteome</keyword>
<proteinExistence type="predicted"/>
<reference evidence="1 2" key="1">
    <citation type="journal article" date="2014" name="Mol. Plant">
        <title>Chromosome Scale Genome Assembly and Transcriptome Profiling of Nannochloropsis gaditana in Nitrogen Depletion.</title>
        <authorList>
            <person name="Corteggiani Carpinelli E."/>
            <person name="Telatin A."/>
            <person name="Vitulo N."/>
            <person name="Forcato C."/>
            <person name="D'Angelo M."/>
            <person name="Schiavon R."/>
            <person name="Vezzi A."/>
            <person name="Giacometti G.M."/>
            <person name="Morosinotto T."/>
            <person name="Valle G."/>
        </authorList>
    </citation>
    <scope>NUCLEOTIDE SEQUENCE [LARGE SCALE GENOMIC DNA]</scope>
    <source>
        <strain evidence="1 2">B-31</strain>
    </source>
</reference>
<dbReference type="Proteomes" id="UP000019335">
    <property type="component" value="Chromosome 16"/>
</dbReference>
<accession>W7TTI0</accession>
<protein>
    <submittedName>
        <fullName evidence="1">Uncharacterized protein</fullName>
    </submittedName>
</protein>
<organism evidence="1 2">
    <name type="scientific">Nannochloropsis gaditana</name>
    <dbReference type="NCBI Taxonomy" id="72520"/>
    <lineage>
        <taxon>Eukaryota</taxon>
        <taxon>Sar</taxon>
        <taxon>Stramenopiles</taxon>
        <taxon>Ochrophyta</taxon>
        <taxon>Eustigmatophyceae</taxon>
        <taxon>Eustigmatales</taxon>
        <taxon>Monodopsidaceae</taxon>
        <taxon>Nannochloropsis</taxon>
    </lineage>
</organism>